<dbReference type="AlphaFoldDB" id="L0GYH7"/>
<protein>
    <submittedName>
        <fullName evidence="2">Putative transcriptional regulator with C-terminal CBS domains</fullName>
    </submittedName>
</protein>
<dbReference type="GO" id="GO:0003677">
    <property type="term" value="F:DNA binding"/>
    <property type="evidence" value="ECO:0007669"/>
    <property type="project" value="InterPro"/>
</dbReference>
<evidence type="ECO:0000313" key="3">
    <source>
        <dbReference type="Proteomes" id="UP000010816"/>
    </source>
</evidence>
<dbReference type="EMBL" id="CP003051">
    <property type="protein sequence ID" value="AGA91828.1"/>
    <property type="molecule type" value="Genomic_DNA"/>
</dbReference>
<dbReference type="KEGG" id="tmb:Thimo_3147"/>
<accession>L0GYH7</accession>
<organism evidence="2 3">
    <name type="scientific">Thioflavicoccus mobilis 8321</name>
    <dbReference type="NCBI Taxonomy" id="765912"/>
    <lineage>
        <taxon>Bacteria</taxon>
        <taxon>Pseudomonadati</taxon>
        <taxon>Pseudomonadota</taxon>
        <taxon>Gammaproteobacteria</taxon>
        <taxon>Chromatiales</taxon>
        <taxon>Chromatiaceae</taxon>
        <taxon>Thioflavicoccus</taxon>
    </lineage>
</organism>
<dbReference type="InterPro" id="IPR010982">
    <property type="entry name" value="Lambda_DNA-bd_dom_sf"/>
</dbReference>
<keyword evidence="3" id="KW-1185">Reference proteome</keyword>
<dbReference type="Pfam" id="PF01381">
    <property type="entry name" value="HTH_3"/>
    <property type="match status" value="1"/>
</dbReference>
<dbReference type="STRING" id="765912.Thimo_3147"/>
<dbReference type="RefSeq" id="WP_015281956.1">
    <property type="nucleotide sequence ID" value="NC_019940.1"/>
</dbReference>
<name>L0GYH7_9GAMM</name>
<dbReference type="PROSITE" id="PS50943">
    <property type="entry name" value="HTH_CROC1"/>
    <property type="match status" value="1"/>
</dbReference>
<dbReference type="CDD" id="cd00093">
    <property type="entry name" value="HTH_XRE"/>
    <property type="match status" value="1"/>
</dbReference>
<dbReference type="Gene3D" id="1.10.260.40">
    <property type="entry name" value="lambda repressor-like DNA-binding domains"/>
    <property type="match status" value="1"/>
</dbReference>
<evidence type="ECO:0000313" key="2">
    <source>
        <dbReference type="EMBL" id="AGA91828.1"/>
    </source>
</evidence>
<dbReference type="eggNOG" id="COG3620">
    <property type="taxonomic scope" value="Bacteria"/>
</dbReference>
<dbReference type="InterPro" id="IPR001387">
    <property type="entry name" value="Cro/C1-type_HTH"/>
</dbReference>
<gene>
    <name evidence="2" type="ORF">Thimo_3147</name>
</gene>
<reference evidence="2 3" key="1">
    <citation type="submission" date="2011-09" db="EMBL/GenBank/DDBJ databases">
        <title>Complete sequence of chromosome of Thioflavicoccus mobilis 8321.</title>
        <authorList>
            <consortium name="US DOE Joint Genome Institute"/>
            <person name="Lucas S."/>
            <person name="Han J."/>
            <person name="Lapidus A."/>
            <person name="Cheng J.-F."/>
            <person name="Goodwin L."/>
            <person name="Pitluck S."/>
            <person name="Peters L."/>
            <person name="Ovchinnikova G."/>
            <person name="Lu M."/>
            <person name="Detter J.C."/>
            <person name="Han C."/>
            <person name="Tapia R."/>
            <person name="Land M."/>
            <person name="Hauser L."/>
            <person name="Kyrpides N."/>
            <person name="Ivanova N."/>
            <person name="Pagani I."/>
            <person name="Vogl K."/>
            <person name="Liu Z."/>
            <person name="Imhoff J."/>
            <person name="Thiel V."/>
            <person name="Frigaard N.-U."/>
            <person name="Bryant D."/>
            <person name="Woyke T."/>
        </authorList>
    </citation>
    <scope>NUCLEOTIDE SEQUENCE [LARGE SCALE GENOMIC DNA]</scope>
    <source>
        <strain evidence="2 3">8321</strain>
    </source>
</reference>
<dbReference type="Proteomes" id="UP000010816">
    <property type="component" value="Chromosome"/>
</dbReference>
<evidence type="ECO:0000259" key="1">
    <source>
        <dbReference type="PROSITE" id="PS50943"/>
    </source>
</evidence>
<dbReference type="SMART" id="SM00530">
    <property type="entry name" value="HTH_XRE"/>
    <property type="match status" value="1"/>
</dbReference>
<dbReference type="PATRIC" id="fig|765912.4.peg.3077"/>
<dbReference type="OrthoDB" id="9792093at2"/>
<dbReference type="SUPFAM" id="SSF47413">
    <property type="entry name" value="lambda repressor-like DNA-binding domains"/>
    <property type="match status" value="1"/>
</dbReference>
<proteinExistence type="predicted"/>
<feature type="domain" description="HTH cro/C1-type" evidence="1">
    <location>
        <begin position="35"/>
        <end position="94"/>
    </location>
</feature>
<sequence length="96" mass="10700">MQTHDELIETLIQRPGVQAEVERLEREEFGLLDLLLKARHEAGLSQAQVAERMGTHAPAVARLERALATGKHSPSVATLRKYARACGKNLFVDLRD</sequence>
<dbReference type="HOGENOM" id="CLU_066192_18_0_6"/>